<reference evidence="3" key="1">
    <citation type="journal article" date="2019" name="Int. J. Syst. Evol. Microbiol.">
        <title>The Global Catalogue of Microorganisms (GCM) 10K type strain sequencing project: providing services to taxonomists for standard genome sequencing and annotation.</title>
        <authorList>
            <consortium name="The Broad Institute Genomics Platform"/>
            <consortium name="The Broad Institute Genome Sequencing Center for Infectious Disease"/>
            <person name="Wu L."/>
            <person name="Ma J."/>
        </authorList>
    </citation>
    <scope>NUCLEOTIDE SEQUENCE [LARGE SCALE GENOMIC DNA]</scope>
    <source>
        <strain evidence="3">CCUG 67170</strain>
    </source>
</reference>
<name>A0ABV8CZ12_9STRE</name>
<organism evidence="2 3">
    <name type="scientific">Streptococcus caprae</name>
    <dbReference type="NCBI Taxonomy" id="1640501"/>
    <lineage>
        <taxon>Bacteria</taxon>
        <taxon>Bacillati</taxon>
        <taxon>Bacillota</taxon>
        <taxon>Bacilli</taxon>
        <taxon>Lactobacillales</taxon>
        <taxon>Streptococcaceae</taxon>
        <taxon>Streptococcus</taxon>
    </lineage>
</organism>
<comment type="caution">
    <text evidence="2">The sequence shown here is derived from an EMBL/GenBank/DDBJ whole genome shotgun (WGS) entry which is preliminary data.</text>
</comment>
<dbReference type="InterPro" id="IPR029057">
    <property type="entry name" value="PRTase-like"/>
</dbReference>
<dbReference type="RefSeq" id="WP_380428094.1">
    <property type="nucleotide sequence ID" value="NZ_JBHRZV010000053.1"/>
</dbReference>
<evidence type="ECO:0000313" key="2">
    <source>
        <dbReference type="EMBL" id="MFC3929033.1"/>
    </source>
</evidence>
<feature type="domain" description="PRTase-CE" evidence="1">
    <location>
        <begin position="42"/>
        <end position="315"/>
    </location>
</feature>
<evidence type="ECO:0000259" key="1">
    <source>
        <dbReference type="Pfam" id="PF24390"/>
    </source>
</evidence>
<dbReference type="SUPFAM" id="SSF53271">
    <property type="entry name" value="PRTase-like"/>
    <property type="match status" value="1"/>
</dbReference>
<accession>A0ABV8CZ12</accession>
<dbReference type="InterPro" id="IPR056920">
    <property type="entry name" value="PRTase-CE"/>
</dbReference>
<dbReference type="Proteomes" id="UP001595807">
    <property type="component" value="Unassembled WGS sequence"/>
</dbReference>
<dbReference type="Pfam" id="PF24390">
    <property type="entry name" value="PRTase-CE"/>
    <property type="match status" value="1"/>
</dbReference>
<gene>
    <name evidence="2" type="ORF">ACFORF_10780</name>
</gene>
<sequence length="438" mass="51640">MEQEERRQEFSEIVDCFFKRNNLSPSLDEHYLRHFRRKFGRFLSQIPEGTDVRVKNMILMCIRNDYIYYSRQKIVEIFRAFHRKLMDNGVDIDSCLFASVLNKQTHKHNSSIALSALYLEANELDNRLSIYFNSIIDIEMSYRNHLNGKEGFEHYNQNIFEKESHKERSRCTKLLRGKKYLLLLDDYTGTGGTIRDFLQIIHSYLPEGIFVIVFCIHATEDAKIILENTLRELNITGQFIKYESSTKYFRDNPELERIITEFESTVVHNREDNYTLGYNKTESVVTTYRNTPNNTLSLFWRENLNEPVWYPIFPRSGKSVSRTNSRWVACSNQVRWFLSTRGIVGEEQDKLLLLMYLRDNSRISVALKEIELDKILCYNPGIIQECQTMSLVTDNLELTPQGLQFLSGKHLDSINLTEIEREYEVKALKQDLSIKIDF</sequence>
<evidence type="ECO:0000313" key="3">
    <source>
        <dbReference type="Proteomes" id="UP001595807"/>
    </source>
</evidence>
<dbReference type="EMBL" id="JBHRZV010000053">
    <property type="protein sequence ID" value="MFC3929033.1"/>
    <property type="molecule type" value="Genomic_DNA"/>
</dbReference>
<keyword evidence="3" id="KW-1185">Reference proteome</keyword>
<protein>
    <recommendedName>
        <fullName evidence="1">PRTase-CE domain-containing protein</fullName>
    </recommendedName>
</protein>
<proteinExistence type="predicted"/>